<sequence length="204" mass="23311">MKLCVIKKTLTFLCLLQISGCSTGYVKDTMLSNSDNDKEVNYSVEKHKNKDGVILLSACSNPDKLQLKKDFVPCGTNRKEKQPGSSSSQSLEDYSEDISGNGSGEKEYLRDATSYYQTCFLRNPREEKTFREKFSELRICGTSESSQDIRLETLDAEKNPDLSPKKESSDSSTNIYFFPASLNDYDNLFRDQFLIPEYWIDDLY</sequence>
<dbReference type="VEuPathDB" id="MicrosporidiaDB:CWI36_0134p0030"/>
<dbReference type="AlphaFoldDB" id="A0A4V6MVI4"/>
<protein>
    <recommendedName>
        <fullName evidence="5">Lipoprotein</fullName>
    </recommendedName>
</protein>
<comment type="caution">
    <text evidence="3">The sequence shown here is derived from an EMBL/GenBank/DDBJ whole genome shotgun (WGS) entry which is preliminary data.</text>
</comment>
<feature type="signal peptide" evidence="2">
    <location>
        <begin position="1"/>
        <end position="24"/>
    </location>
</feature>
<dbReference type="VEuPathDB" id="MicrosporidiaDB:CWI39_0896p0010"/>
<name>A0A4V6MVI4_9MICR</name>
<evidence type="ECO:0000313" key="4">
    <source>
        <dbReference type="Proteomes" id="UP000291404"/>
    </source>
</evidence>
<accession>A0A4V6MVI4</accession>
<feature type="chain" id="PRO_5021007113" description="Lipoprotein" evidence="2">
    <location>
        <begin position="25"/>
        <end position="204"/>
    </location>
</feature>
<dbReference type="Proteomes" id="UP000291404">
    <property type="component" value="Unassembled WGS sequence"/>
</dbReference>
<feature type="region of interest" description="Disordered" evidence="1">
    <location>
        <begin position="74"/>
        <end position="106"/>
    </location>
</feature>
<proteinExistence type="predicted"/>
<reference evidence="3 4" key="1">
    <citation type="submission" date="2017-12" db="EMBL/GenBank/DDBJ databases">
        <authorList>
            <person name="Pombert J.-F."/>
            <person name="Haag K.L."/>
            <person name="Ebert D."/>
        </authorList>
    </citation>
    <scope>NUCLEOTIDE SEQUENCE [LARGE SCALE GENOMIC DNA]</scope>
    <source>
        <strain evidence="3">BE-OM-2</strain>
    </source>
</reference>
<gene>
    <name evidence="3" type="ORF">CWI36_0134p0030</name>
</gene>
<evidence type="ECO:0000313" key="3">
    <source>
        <dbReference type="EMBL" id="TBU08482.1"/>
    </source>
</evidence>
<dbReference type="EMBL" id="PITI01000134">
    <property type="protein sequence ID" value="TBU08482.1"/>
    <property type="molecule type" value="Genomic_DNA"/>
</dbReference>
<organism evidence="3 4">
    <name type="scientific">Hamiltosporidium magnivora</name>
    <dbReference type="NCBI Taxonomy" id="148818"/>
    <lineage>
        <taxon>Eukaryota</taxon>
        <taxon>Fungi</taxon>
        <taxon>Fungi incertae sedis</taxon>
        <taxon>Microsporidia</taxon>
        <taxon>Dubosqiidae</taxon>
        <taxon>Hamiltosporidium</taxon>
    </lineage>
</organism>
<evidence type="ECO:0000256" key="2">
    <source>
        <dbReference type="SAM" id="SignalP"/>
    </source>
</evidence>
<evidence type="ECO:0000256" key="1">
    <source>
        <dbReference type="SAM" id="MobiDB-lite"/>
    </source>
</evidence>
<evidence type="ECO:0008006" key="5">
    <source>
        <dbReference type="Google" id="ProtNLM"/>
    </source>
</evidence>
<keyword evidence="2" id="KW-0732">Signal</keyword>
<keyword evidence="4" id="KW-1185">Reference proteome</keyword>